<dbReference type="SUPFAM" id="SSF52047">
    <property type="entry name" value="RNI-like"/>
    <property type="match status" value="1"/>
</dbReference>
<dbReference type="NCBIfam" id="NF038076">
    <property type="entry name" value="fam_STM4015"/>
    <property type="match status" value="1"/>
</dbReference>
<gene>
    <name evidence="1" type="ORF">GCM10011514_53110</name>
</gene>
<proteinExistence type="predicted"/>
<evidence type="ECO:0000313" key="1">
    <source>
        <dbReference type="EMBL" id="GGD82427.1"/>
    </source>
</evidence>
<organism evidence="1 2">
    <name type="scientific">Emticicia aquatilis</name>
    <dbReference type="NCBI Taxonomy" id="1537369"/>
    <lineage>
        <taxon>Bacteria</taxon>
        <taxon>Pseudomonadati</taxon>
        <taxon>Bacteroidota</taxon>
        <taxon>Cytophagia</taxon>
        <taxon>Cytophagales</taxon>
        <taxon>Leadbetterellaceae</taxon>
        <taxon>Emticicia</taxon>
    </lineage>
</organism>
<keyword evidence="2" id="KW-1185">Reference proteome</keyword>
<dbReference type="InterPro" id="IPR047722">
    <property type="entry name" value="STM4015-like"/>
</dbReference>
<comment type="caution">
    <text evidence="1">The sequence shown here is derived from an EMBL/GenBank/DDBJ whole genome shotgun (WGS) entry which is preliminary data.</text>
</comment>
<dbReference type="Gene3D" id="3.80.10.10">
    <property type="entry name" value="Ribonuclease Inhibitor"/>
    <property type="match status" value="1"/>
</dbReference>
<dbReference type="EMBL" id="BMKK01000020">
    <property type="protein sequence ID" value="GGD82427.1"/>
    <property type="molecule type" value="Genomic_DNA"/>
</dbReference>
<name>A0A916ZA54_9BACT</name>
<sequence>MKWLYICQKNLFNLKTLKSLVTMVHDNLEIFNGKFVSDFIPNETQVDFTNHTYRLRLDFDSIENGSTIDELIHSFAQLPNIHQCQELIIGQWSFDSGSEGVVNALVNLKEGFKNLKTLFIGDITYEEQEISWIQQSDLSPILAAYPNLELLQIRGGTSLSFSNLKHDNLKSLIIQTGGLPPNVIEEINNSHLPNLEKLELWLGDENYGFESKIEDLDIIINAGKFPKLTYLGLKNSFLQDEIAIKISQSRILGQLHTLDLSMGTLTDLGANALLRNPAISNLHFLNLDHHYMSDEMMEQIKSLGIPVSMNDREVEDDGYRYIEVSE</sequence>
<protein>
    <submittedName>
        <fullName evidence="1">WGR domain-containing protein</fullName>
    </submittedName>
</protein>
<reference evidence="1" key="2">
    <citation type="submission" date="2020-09" db="EMBL/GenBank/DDBJ databases">
        <authorList>
            <person name="Sun Q."/>
            <person name="Zhou Y."/>
        </authorList>
    </citation>
    <scope>NUCLEOTIDE SEQUENCE</scope>
    <source>
        <strain evidence="1">CGMCC 1.15958</strain>
    </source>
</reference>
<dbReference type="Proteomes" id="UP000609064">
    <property type="component" value="Unassembled WGS sequence"/>
</dbReference>
<evidence type="ECO:0000313" key="2">
    <source>
        <dbReference type="Proteomes" id="UP000609064"/>
    </source>
</evidence>
<reference evidence="1" key="1">
    <citation type="journal article" date="2014" name="Int. J. Syst. Evol. Microbiol.">
        <title>Complete genome sequence of Corynebacterium casei LMG S-19264T (=DSM 44701T), isolated from a smear-ripened cheese.</title>
        <authorList>
            <consortium name="US DOE Joint Genome Institute (JGI-PGF)"/>
            <person name="Walter F."/>
            <person name="Albersmeier A."/>
            <person name="Kalinowski J."/>
            <person name="Ruckert C."/>
        </authorList>
    </citation>
    <scope>NUCLEOTIDE SEQUENCE</scope>
    <source>
        <strain evidence="1">CGMCC 1.15958</strain>
    </source>
</reference>
<accession>A0A916ZA54</accession>
<dbReference type="AlphaFoldDB" id="A0A916ZA54"/>
<dbReference type="InterPro" id="IPR032675">
    <property type="entry name" value="LRR_dom_sf"/>
</dbReference>